<gene>
    <name evidence="2" type="ORF">A2647_02625</name>
</gene>
<reference evidence="2 3" key="1">
    <citation type="journal article" date="2016" name="Nat. Commun.">
        <title>Thousands of microbial genomes shed light on interconnected biogeochemical processes in an aquifer system.</title>
        <authorList>
            <person name="Anantharaman K."/>
            <person name="Brown C.T."/>
            <person name="Hug L.A."/>
            <person name="Sharon I."/>
            <person name="Castelle C.J."/>
            <person name="Probst A.J."/>
            <person name="Thomas B.C."/>
            <person name="Singh A."/>
            <person name="Wilkins M.J."/>
            <person name="Karaoz U."/>
            <person name="Brodie E.L."/>
            <person name="Williams K.H."/>
            <person name="Hubbard S.S."/>
            <person name="Banfield J.F."/>
        </authorList>
    </citation>
    <scope>NUCLEOTIDE SEQUENCE [LARGE SCALE GENOMIC DNA]</scope>
</reference>
<protein>
    <submittedName>
        <fullName evidence="2">Uncharacterized protein</fullName>
    </submittedName>
</protein>
<evidence type="ECO:0000256" key="1">
    <source>
        <dbReference type="SAM" id="Phobius"/>
    </source>
</evidence>
<keyword evidence="1" id="KW-1133">Transmembrane helix</keyword>
<evidence type="ECO:0000313" key="2">
    <source>
        <dbReference type="EMBL" id="OGI65383.1"/>
    </source>
</evidence>
<organism evidence="2 3">
    <name type="scientific">Candidatus Nomurabacteria bacterium RIFCSPHIGHO2_01_FULL_40_24b</name>
    <dbReference type="NCBI Taxonomy" id="1801739"/>
    <lineage>
        <taxon>Bacteria</taxon>
        <taxon>Candidatus Nomuraibacteriota</taxon>
    </lineage>
</organism>
<dbReference type="EMBL" id="MFTP01000019">
    <property type="protein sequence ID" value="OGI65383.1"/>
    <property type="molecule type" value="Genomic_DNA"/>
</dbReference>
<feature type="transmembrane region" description="Helical" evidence="1">
    <location>
        <begin position="12"/>
        <end position="32"/>
    </location>
</feature>
<comment type="caution">
    <text evidence="2">The sequence shown here is derived from an EMBL/GenBank/DDBJ whole genome shotgun (WGS) entry which is preliminary data.</text>
</comment>
<keyword evidence="1" id="KW-0472">Membrane</keyword>
<proteinExistence type="predicted"/>
<accession>A0A1F6V6U4</accession>
<sequence length="282" mass="30678">MQGEEMETMGTFAICIIIAGLVGLLLSTILVYKRLNLAQLSMNVFGGGIIEHHQGLSIKPPWFTLQQPEITMNAEIVVTSGGIQLVSWESFMAGKMYEKIATRAYETMDSVVFGAWATAIRPRRGGLEQFVKKTPGTAAIMVMAEIDIALSDRIANMETENVLSNKKALGELVARVFGGNDEEADSPVEHVYGVIVSNPKLFDLDLGKRSQDAKEKLFEAKKFRQAIGEMMTDGGITDPEKAADVVLTATGVAKKQIFQVEGLEGALKSVAGAAEAFFRRRS</sequence>
<keyword evidence="1" id="KW-0812">Transmembrane</keyword>
<name>A0A1F6V6U4_9BACT</name>
<dbReference type="Proteomes" id="UP000177370">
    <property type="component" value="Unassembled WGS sequence"/>
</dbReference>
<dbReference type="AlphaFoldDB" id="A0A1F6V6U4"/>
<evidence type="ECO:0000313" key="3">
    <source>
        <dbReference type="Proteomes" id="UP000177370"/>
    </source>
</evidence>